<evidence type="ECO:0000313" key="2">
    <source>
        <dbReference type="Proteomes" id="UP000186351"/>
    </source>
</evidence>
<reference evidence="2" key="1">
    <citation type="submission" date="2016-04" db="EMBL/GenBank/DDBJ databases">
        <title>Complete Genome Sequences of Twelve Strains of a Stable Defined Moderately Diverse Mouse Microbiota 2 (sDMDMm2).</title>
        <authorList>
            <person name="Uchimura Y."/>
            <person name="Wyss M."/>
            <person name="Brugiroux S."/>
            <person name="Limenitakis J.P."/>
            <person name="Stecher B."/>
            <person name="McCoy K.D."/>
            <person name="Macpherson A.J."/>
        </authorList>
    </citation>
    <scope>NUCLEOTIDE SEQUENCE [LARGE SCALE GENOMIC DNA]</scope>
    <source>
        <strain evidence="2">YL27</strain>
    </source>
</reference>
<dbReference type="Proteomes" id="UP000186351">
    <property type="component" value="Chromosome"/>
</dbReference>
<dbReference type="EMBL" id="CP015402">
    <property type="protein sequence ID" value="ANU63220.1"/>
    <property type="molecule type" value="Genomic_DNA"/>
</dbReference>
<organism evidence="1 2">
    <name type="scientific">Muribaculum intestinale</name>
    <dbReference type="NCBI Taxonomy" id="1796646"/>
    <lineage>
        <taxon>Bacteria</taxon>
        <taxon>Pseudomonadati</taxon>
        <taxon>Bacteroidota</taxon>
        <taxon>Bacteroidia</taxon>
        <taxon>Bacteroidales</taxon>
        <taxon>Muribaculaceae</taxon>
        <taxon>Muribaculum</taxon>
    </lineage>
</organism>
<protein>
    <submittedName>
        <fullName evidence="1">Uncharacterized protein</fullName>
    </submittedName>
</protein>
<dbReference type="RefSeq" id="WP_068960574.1">
    <property type="nucleotide sequence ID" value="NZ_CANBFH010000026.1"/>
</dbReference>
<dbReference type="GeneID" id="65536293"/>
<keyword evidence="2" id="KW-1185">Reference proteome</keyword>
<dbReference type="AlphaFoldDB" id="A0A1B1S8U8"/>
<evidence type="ECO:0000313" key="1">
    <source>
        <dbReference type="EMBL" id="ANU63220.1"/>
    </source>
</evidence>
<dbReference type="STRING" id="1796646.A4V02_05445"/>
<name>A0A1B1S8U8_9BACT</name>
<dbReference type="KEGG" id="pary:A4V02_05445"/>
<accession>A0A1Z2XJT4</accession>
<proteinExistence type="predicted"/>
<accession>A0A1B1S8U8</accession>
<gene>
    <name evidence="1" type="ORF">A4V02_05445</name>
</gene>
<dbReference type="OrthoDB" id="9812612at2"/>
<sequence>MIVKYSSEELQMNYSEEEISEIIREYMRENEFFSFKGICSYIFDKANQEDRIKKEKDTEYRGGVKISYFDEIIVSQLLWEEIWNKRLFINFSKNPYFVQTNEIQFVVRNNG</sequence>